<name>F0ZCK7_DICPU</name>
<dbReference type="OMA" id="IPQTCWK"/>
<dbReference type="OrthoDB" id="10469860at2759"/>
<sequence length="217" mass="23652">MKTIINFFTTLVLIIFLLNINNSNGQYTNDICEVYTNITGLIKTENVVVPQVCFRIVPSLGNAYLSDSITINILGATIGENSQLKVFQGSDFINGDPILVINETLTDALEPITIKNGMVILFLDSVSSDPNTPVGDCLLTVSYASSTEKHLKPSVVGLISVAVAFGVPLFIFSIIKCLIPKSTKKEKANSIKKVFFWISFILGLVFLAMILSRKVGV</sequence>
<proteinExistence type="predicted"/>
<evidence type="ECO:0000256" key="2">
    <source>
        <dbReference type="SAM" id="SignalP"/>
    </source>
</evidence>
<dbReference type="KEGG" id="dpp:DICPUDRAFT_96944"/>
<feature type="signal peptide" evidence="2">
    <location>
        <begin position="1"/>
        <end position="25"/>
    </location>
</feature>
<dbReference type="InParanoid" id="F0ZCK7"/>
<accession>F0ZCK7</accession>
<keyword evidence="1" id="KW-0812">Transmembrane</keyword>
<gene>
    <name evidence="3" type="ORF">DICPUDRAFT_96944</name>
</gene>
<dbReference type="AlphaFoldDB" id="F0ZCK7"/>
<evidence type="ECO:0000313" key="4">
    <source>
        <dbReference type="Proteomes" id="UP000001064"/>
    </source>
</evidence>
<feature type="transmembrane region" description="Helical" evidence="1">
    <location>
        <begin position="155"/>
        <end position="174"/>
    </location>
</feature>
<keyword evidence="4" id="KW-1185">Reference proteome</keyword>
<protein>
    <submittedName>
        <fullName evidence="3">Uncharacterized protein</fullName>
    </submittedName>
</protein>
<organism evidence="3 4">
    <name type="scientific">Dictyostelium purpureum</name>
    <name type="common">Slime mold</name>
    <dbReference type="NCBI Taxonomy" id="5786"/>
    <lineage>
        <taxon>Eukaryota</taxon>
        <taxon>Amoebozoa</taxon>
        <taxon>Evosea</taxon>
        <taxon>Eumycetozoa</taxon>
        <taxon>Dictyostelia</taxon>
        <taxon>Dictyosteliales</taxon>
        <taxon>Dictyosteliaceae</taxon>
        <taxon>Dictyostelium</taxon>
    </lineage>
</organism>
<evidence type="ECO:0000256" key="1">
    <source>
        <dbReference type="SAM" id="Phobius"/>
    </source>
</evidence>
<dbReference type="VEuPathDB" id="AmoebaDB:DICPUDRAFT_96944"/>
<dbReference type="EMBL" id="GL870979">
    <property type="protein sequence ID" value="EGC38285.1"/>
    <property type="molecule type" value="Genomic_DNA"/>
</dbReference>
<dbReference type="RefSeq" id="XP_003285146.1">
    <property type="nucleotide sequence ID" value="XM_003285098.1"/>
</dbReference>
<feature type="transmembrane region" description="Helical" evidence="1">
    <location>
        <begin position="194"/>
        <end position="212"/>
    </location>
</feature>
<dbReference type="Proteomes" id="UP000001064">
    <property type="component" value="Unassembled WGS sequence"/>
</dbReference>
<dbReference type="FunCoup" id="F0ZCK7">
    <property type="interactions" value="373"/>
</dbReference>
<keyword evidence="1" id="KW-0472">Membrane</keyword>
<dbReference type="eggNOG" id="ENOG502RI3B">
    <property type="taxonomic scope" value="Eukaryota"/>
</dbReference>
<reference evidence="4" key="1">
    <citation type="journal article" date="2011" name="Genome Biol.">
        <title>Comparative genomics of the social amoebae Dictyostelium discoideum and Dictyostelium purpureum.</title>
        <authorList>
            <consortium name="US DOE Joint Genome Institute (JGI-PGF)"/>
            <person name="Sucgang R."/>
            <person name="Kuo A."/>
            <person name="Tian X."/>
            <person name="Salerno W."/>
            <person name="Parikh A."/>
            <person name="Feasley C.L."/>
            <person name="Dalin E."/>
            <person name="Tu H."/>
            <person name="Huang E."/>
            <person name="Barry K."/>
            <person name="Lindquist E."/>
            <person name="Shapiro H."/>
            <person name="Bruce D."/>
            <person name="Schmutz J."/>
            <person name="Salamov A."/>
            <person name="Fey P."/>
            <person name="Gaudet P."/>
            <person name="Anjard C."/>
            <person name="Babu M.M."/>
            <person name="Basu S."/>
            <person name="Bushmanova Y."/>
            <person name="van der Wel H."/>
            <person name="Katoh-Kurasawa M."/>
            <person name="Dinh C."/>
            <person name="Coutinho P.M."/>
            <person name="Saito T."/>
            <person name="Elias M."/>
            <person name="Schaap P."/>
            <person name="Kay R.R."/>
            <person name="Henrissat B."/>
            <person name="Eichinger L."/>
            <person name="Rivero F."/>
            <person name="Putnam N.H."/>
            <person name="West C.M."/>
            <person name="Loomis W.F."/>
            <person name="Chisholm R.L."/>
            <person name="Shaulsky G."/>
            <person name="Strassmann J.E."/>
            <person name="Queller D.C."/>
            <person name="Kuspa A."/>
            <person name="Grigoriev I.V."/>
        </authorList>
    </citation>
    <scope>NUCLEOTIDE SEQUENCE [LARGE SCALE GENOMIC DNA]</scope>
    <source>
        <strain evidence="4">QSDP1</strain>
    </source>
</reference>
<keyword evidence="1" id="KW-1133">Transmembrane helix</keyword>
<evidence type="ECO:0000313" key="3">
    <source>
        <dbReference type="EMBL" id="EGC38285.1"/>
    </source>
</evidence>
<keyword evidence="2" id="KW-0732">Signal</keyword>
<feature type="chain" id="PRO_5003263521" evidence="2">
    <location>
        <begin position="26"/>
        <end position="217"/>
    </location>
</feature>
<dbReference type="GeneID" id="10502392"/>